<dbReference type="PANTHER" id="PTHR36454:SF1">
    <property type="entry name" value="DUF1015 DOMAIN-CONTAINING PROTEIN"/>
    <property type="match status" value="1"/>
</dbReference>
<dbReference type="Proteomes" id="UP000326641">
    <property type="component" value="Unassembled WGS sequence"/>
</dbReference>
<keyword evidence="2" id="KW-1185">Reference proteome</keyword>
<gene>
    <name evidence="1" type="ORF">DF3PA_200065</name>
</gene>
<proteinExistence type="predicted"/>
<organism evidence="1 2">
    <name type="scientific">Candidatus Defluviicoccus seviourii</name>
    <dbReference type="NCBI Taxonomy" id="2565273"/>
    <lineage>
        <taxon>Bacteria</taxon>
        <taxon>Pseudomonadati</taxon>
        <taxon>Pseudomonadota</taxon>
        <taxon>Alphaproteobacteria</taxon>
        <taxon>Rhodospirillales</taxon>
        <taxon>Rhodospirillaceae</taxon>
        <taxon>Defluviicoccus</taxon>
    </lineage>
</organism>
<reference evidence="1" key="1">
    <citation type="submission" date="2018-11" db="EMBL/GenBank/DDBJ databases">
        <authorList>
            <person name="Onetto C."/>
        </authorList>
    </citation>
    <scope>NUCLEOTIDE SEQUENCE [LARGE SCALE GENOMIC DNA]</scope>
</reference>
<dbReference type="PANTHER" id="PTHR36454">
    <property type="entry name" value="LMO2823 PROTEIN"/>
    <property type="match status" value="1"/>
</dbReference>
<dbReference type="AlphaFoldDB" id="A0A564WFP2"/>
<dbReference type="Pfam" id="PF06245">
    <property type="entry name" value="DUF1015"/>
    <property type="match status" value="1"/>
</dbReference>
<dbReference type="PIRSF" id="PIRSF033563">
    <property type="entry name" value="UCP033563"/>
    <property type="match status" value="1"/>
</dbReference>
<sequence length="408" mass="43704">MPPLIQPFRAIRPTARSAPDVAARPYDVVTAAEAREQVQGKPWSFLHVSRAEIDCPPGTDPYDSAVYAAAAQAFARMQAEGVLVREDSPALYAYRMTAGSHVQTGVAAAASIEAYECNRIRRHELTRPDKERDRTRQIAAVGAHTGPVLVAHPPSEAVTNALAAATTTTPIADATTVDGTRHQVWAITEAAAIEHLVGAFEAMPAIYIADGHHRSAAAARLVREGGAPAVDARFLIVSFPADELRVLDYNRVVRDLASLSVDALLDRIAETFAVAPAPAACRPEKRGSFTMFLNGGWYRLELRQPPSPDLPARERLDVSLLSEYLLTPVLGIGDPRTDPRIDFVGGGRGLVGLEERVRSGDAAVAFALYPTAFADVIAVADAGDVMPPKSTWFEPKLADGLLSLPLAP</sequence>
<accession>A0A564WFP2</accession>
<evidence type="ECO:0000313" key="2">
    <source>
        <dbReference type="Proteomes" id="UP000326641"/>
    </source>
</evidence>
<protein>
    <recommendedName>
        <fullName evidence="3">DUF1015 domain-containing protein</fullName>
    </recommendedName>
</protein>
<dbReference type="InterPro" id="IPR008323">
    <property type="entry name" value="UCP033563"/>
</dbReference>
<name>A0A564WFP2_9PROT</name>
<dbReference type="EMBL" id="UXAT02000013">
    <property type="protein sequence ID" value="VUX46383.1"/>
    <property type="molecule type" value="Genomic_DNA"/>
</dbReference>
<comment type="caution">
    <text evidence="1">The sequence shown here is derived from an EMBL/GenBank/DDBJ whole genome shotgun (WGS) entry which is preliminary data.</text>
</comment>
<evidence type="ECO:0008006" key="3">
    <source>
        <dbReference type="Google" id="ProtNLM"/>
    </source>
</evidence>
<evidence type="ECO:0000313" key="1">
    <source>
        <dbReference type="EMBL" id="VUX46383.1"/>
    </source>
</evidence>